<accession>A7HS66</accession>
<dbReference type="OrthoDB" id="8909581at2"/>
<protein>
    <recommendedName>
        <fullName evidence="1">DUF1330 domain-containing protein</fullName>
    </recommendedName>
</protein>
<gene>
    <name evidence="2" type="ordered locus">Plav_1128</name>
</gene>
<feature type="domain" description="DUF1330" evidence="1">
    <location>
        <begin position="52"/>
        <end position="128"/>
    </location>
</feature>
<evidence type="ECO:0000313" key="3">
    <source>
        <dbReference type="Proteomes" id="UP000006377"/>
    </source>
</evidence>
<dbReference type="KEGG" id="pla:Plav_1128"/>
<evidence type="ECO:0000313" key="2">
    <source>
        <dbReference type="EMBL" id="ABS62749.1"/>
    </source>
</evidence>
<dbReference type="PANTHER" id="PTHR40257:SF1">
    <property type="entry name" value="DUF1330 DOMAIN-CONTAINING PROTEIN"/>
    <property type="match status" value="1"/>
</dbReference>
<dbReference type="EMBL" id="CP000774">
    <property type="protein sequence ID" value="ABS62749.1"/>
    <property type="molecule type" value="Genomic_DNA"/>
</dbReference>
<dbReference type="STRING" id="402881.Plav_1128"/>
<dbReference type="SUPFAM" id="SSF54909">
    <property type="entry name" value="Dimeric alpha+beta barrel"/>
    <property type="match status" value="1"/>
</dbReference>
<keyword evidence="3" id="KW-1185">Reference proteome</keyword>
<dbReference type="InterPro" id="IPR011008">
    <property type="entry name" value="Dimeric_a/b-barrel"/>
</dbReference>
<sequence>MKVENAIRPAPGQQEAFFARAGTEDDGPAVLVNLLKFREHAAYPDGRDAELSGEEAYMRYGMEVAKLISALGGKFIWFGVVDGILVGECEELWDRVALIEYPSRAAFQAMISSPEYQAIMIHREAGLAGQLDIGARRG</sequence>
<dbReference type="InterPro" id="IPR010753">
    <property type="entry name" value="DUF1330"/>
</dbReference>
<dbReference type="Gene3D" id="3.30.70.100">
    <property type="match status" value="1"/>
</dbReference>
<dbReference type="Pfam" id="PF07045">
    <property type="entry name" value="DUF1330"/>
    <property type="match status" value="1"/>
</dbReference>
<dbReference type="eggNOG" id="COG5470">
    <property type="taxonomic scope" value="Bacteria"/>
</dbReference>
<name>A7HS66_PARL1</name>
<reference evidence="2 3" key="1">
    <citation type="journal article" date="2011" name="Stand. Genomic Sci.">
        <title>Complete genome sequence of Parvibaculum lavamentivorans type strain (DS-1(T)).</title>
        <authorList>
            <person name="Schleheck D."/>
            <person name="Weiss M."/>
            <person name="Pitluck S."/>
            <person name="Bruce D."/>
            <person name="Land M.L."/>
            <person name="Han S."/>
            <person name="Saunders E."/>
            <person name="Tapia R."/>
            <person name="Detter C."/>
            <person name="Brettin T."/>
            <person name="Han J."/>
            <person name="Woyke T."/>
            <person name="Goodwin L."/>
            <person name="Pennacchio L."/>
            <person name="Nolan M."/>
            <person name="Cook A.M."/>
            <person name="Kjelleberg S."/>
            <person name="Thomas T."/>
        </authorList>
    </citation>
    <scope>NUCLEOTIDE SEQUENCE [LARGE SCALE GENOMIC DNA]</scope>
    <source>
        <strain evidence="3">DS-1 / DSM 13023 / NCIMB 13966</strain>
    </source>
</reference>
<dbReference type="PANTHER" id="PTHR40257">
    <property type="match status" value="1"/>
</dbReference>
<dbReference type="RefSeq" id="WP_012110010.1">
    <property type="nucleotide sequence ID" value="NC_009719.1"/>
</dbReference>
<proteinExistence type="predicted"/>
<evidence type="ECO:0000259" key="1">
    <source>
        <dbReference type="Pfam" id="PF07045"/>
    </source>
</evidence>
<organism evidence="2 3">
    <name type="scientific">Parvibaculum lavamentivorans (strain DS-1 / DSM 13023 / NCIMB 13966)</name>
    <dbReference type="NCBI Taxonomy" id="402881"/>
    <lineage>
        <taxon>Bacteria</taxon>
        <taxon>Pseudomonadati</taxon>
        <taxon>Pseudomonadota</taxon>
        <taxon>Alphaproteobacteria</taxon>
        <taxon>Hyphomicrobiales</taxon>
        <taxon>Parvibaculaceae</taxon>
        <taxon>Parvibaculum</taxon>
    </lineage>
</organism>
<dbReference type="HOGENOM" id="CLU_131535_1_0_5"/>
<dbReference type="AlphaFoldDB" id="A7HS66"/>
<dbReference type="Proteomes" id="UP000006377">
    <property type="component" value="Chromosome"/>
</dbReference>